<keyword evidence="2" id="KW-1185">Reference proteome</keyword>
<evidence type="ECO:0000313" key="2">
    <source>
        <dbReference type="Proteomes" id="UP000765509"/>
    </source>
</evidence>
<dbReference type="EMBL" id="AVOT02005372">
    <property type="protein sequence ID" value="MBW0478901.1"/>
    <property type="molecule type" value="Genomic_DNA"/>
</dbReference>
<proteinExistence type="predicted"/>
<name>A0A9Q3GT40_9BASI</name>
<comment type="caution">
    <text evidence="1">The sequence shown here is derived from an EMBL/GenBank/DDBJ whole genome shotgun (WGS) entry which is preliminary data.</text>
</comment>
<sequence length="173" mass="19427">MVNPERWLADQLGLLKYWSLVTEFVLEPKPTLRERCRKKSHGIRSIIGATGQAGDETMIEQDRKQTEMEMACRNRCLTNPPSRRVLEMGTEAMRKTRLDDPGIEQSHWKQPSCWLGLRFGSDDGLGAGISPPGVWAAPAAMEENSDCKALAQSSWLLLPATKAAQLRRSFEDD</sequence>
<dbReference type="AlphaFoldDB" id="A0A9Q3GT40"/>
<accession>A0A9Q3GT40</accession>
<dbReference type="Proteomes" id="UP000765509">
    <property type="component" value="Unassembled WGS sequence"/>
</dbReference>
<protein>
    <submittedName>
        <fullName evidence="1">Uncharacterized protein</fullName>
    </submittedName>
</protein>
<evidence type="ECO:0000313" key="1">
    <source>
        <dbReference type="EMBL" id="MBW0478901.1"/>
    </source>
</evidence>
<gene>
    <name evidence="1" type="ORF">O181_018616</name>
</gene>
<reference evidence="1" key="1">
    <citation type="submission" date="2021-03" db="EMBL/GenBank/DDBJ databases">
        <title>Draft genome sequence of rust myrtle Austropuccinia psidii MF-1, a brazilian biotype.</title>
        <authorList>
            <person name="Quecine M.C."/>
            <person name="Pachon D.M.R."/>
            <person name="Bonatelli M.L."/>
            <person name="Correr F.H."/>
            <person name="Franceschini L.M."/>
            <person name="Leite T.F."/>
            <person name="Margarido G.R.A."/>
            <person name="Almeida C.A."/>
            <person name="Ferrarezi J.A."/>
            <person name="Labate C.A."/>
        </authorList>
    </citation>
    <scope>NUCLEOTIDE SEQUENCE</scope>
    <source>
        <strain evidence="1">MF-1</strain>
    </source>
</reference>
<organism evidence="1 2">
    <name type="scientific">Austropuccinia psidii MF-1</name>
    <dbReference type="NCBI Taxonomy" id="1389203"/>
    <lineage>
        <taxon>Eukaryota</taxon>
        <taxon>Fungi</taxon>
        <taxon>Dikarya</taxon>
        <taxon>Basidiomycota</taxon>
        <taxon>Pucciniomycotina</taxon>
        <taxon>Pucciniomycetes</taxon>
        <taxon>Pucciniales</taxon>
        <taxon>Sphaerophragmiaceae</taxon>
        <taxon>Austropuccinia</taxon>
    </lineage>
</organism>